<organism evidence="7 8">
    <name type="scientific">Edaphochlamys debaryana</name>
    <dbReference type="NCBI Taxonomy" id="47281"/>
    <lineage>
        <taxon>Eukaryota</taxon>
        <taxon>Viridiplantae</taxon>
        <taxon>Chlorophyta</taxon>
        <taxon>core chlorophytes</taxon>
        <taxon>Chlorophyceae</taxon>
        <taxon>CS clade</taxon>
        <taxon>Chlamydomonadales</taxon>
        <taxon>Chlamydomonadales incertae sedis</taxon>
        <taxon>Edaphochlamys</taxon>
    </lineage>
</organism>
<accession>A0A835YAC3</accession>
<comment type="pathway">
    <text evidence="1">Organosulfur degradation.</text>
</comment>
<dbReference type="GO" id="GO:0008430">
    <property type="term" value="F:selenium binding"/>
    <property type="evidence" value="ECO:0007669"/>
    <property type="project" value="InterPro"/>
</dbReference>
<dbReference type="PANTHER" id="PTHR23300">
    <property type="entry name" value="METHANETHIOL OXIDASE"/>
    <property type="match status" value="1"/>
</dbReference>
<dbReference type="GO" id="GO:0018549">
    <property type="term" value="F:methanethiol oxidase activity"/>
    <property type="evidence" value="ECO:0007669"/>
    <property type="project" value="UniProtKB-EC"/>
</dbReference>
<dbReference type="EMBL" id="JAEHOE010000007">
    <property type="protein sequence ID" value="KAG2499290.1"/>
    <property type="molecule type" value="Genomic_DNA"/>
</dbReference>
<gene>
    <name evidence="7" type="ORF">HYH03_002868</name>
</gene>
<keyword evidence="5" id="KW-0711">Selenium</keyword>
<protein>
    <recommendedName>
        <fullName evidence="4">Methanethiol oxidase</fullName>
        <ecNumber evidence="3">1.8.3.4</ecNumber>
    </recommendedName>
</protein>
<proteinExistence type="inferred from homology"/>
<evidence type="ECO:0000256" key="3">
    <source>
        <dbReference type="ARBA" id="ARBA00012510"/>
    </source>
</evidence>
<comment type="catalytic activity">
    <reaction evidence="6">
        <text>methanethiol + O2 + H2O = hydrogen sulfide + formaldehyde + H2O2 + H(+)</text>
        <dbReference type="Rhea" id="RHEA:11812"/>
        <dbReference type="ChEBI" id="CHEBI:15377"/>
        <dbReference type="ChEBI" id="CHEBI:15378"/>
        <dbReference type="ChEBI" id="CHEBI:15379"/>
        <dbReference type="ChEBI" id="CHEBI:16007"/>
        <dbReference type="ChEBI" id="CHEBI:16240"/>
        <dbReference type="ChEBI" id="CHEBI:16842"/>
        <dbReference type="ChEBI" id="CHEBI:29919"/>
        <dbReference type="EC" id="1.8.3.4"/>
    </reaction>
</comment>
<name>A0A835YAC3_9CHLO</name>
<evidence type="ECO:0000313" key="7">
    <source>
        <dbReference type="EMBL" id="KAG2499290.1"/>
    </source>
</evidence>
<dbReference type="SUPFAM" id="SSF75011">
    <property type="entry name" value="3-carboxy-cis,cis-mucoante lactonizing enzyme"/>
    <property type="match status" value="1"/>
</dbReference>
<evidence type="ECO:0000256" key="1">
    <source>
        <dbReference type="ARBA" id="ARBA00005177"/>
    </source>
</evidence>
<dbReference type="InterPro" id="IPR015943">
    <property type="entry name" value="WD40/YVTN_repeat-like_dom_sf"/>
</dbReference>
<dbReference type="OrthoDB" id="10252446at2759"/>
<dbReference type="InterPro" id="IPR008826">
    <property type="entry name" value="Se-bd"/>
</dbReference>
<evidence type="ECO:0000313" key="8">
    <source>
        <dbReference type="Proteomes" id="UP000612055"/>
    </source>
</evidence>
<comment type="caution">
    <text evidence="7">The sequence shown here is derived from an EMBL/GenBank/DDBJ whole genome shotgun (WGS) entry which is preliminary data.</text>
</comment>
<dbReference type="Gene3D" id="2.130.10.10">
    <property type="entry name" value="YVTN repeat-like/Quinoprotein amine dehydrogenase"/>
    <property type="match status" value="1"/>
</dbReference>
<comment type="similarity">
    <text evidence="2">Belongs to the selenium-binding protein family.</text>
</comment>
<sequence>MAENGAGNGHACCHKGPGYATPKDAIHGPREKLLYVPCVIGDHSRPDYLATIDADPESPQYGQVIHRLPMPHKGDELHHSGWNSCSSCFLDPGAPKRKLLVLPALGTGRVYGIDTLSDPRAPKIAAVAEPEEIQAKTGLSYLHSSHCAPDGSIMVSAMGDKDGVGKGAFLLLNQDLTVKGTWAPEETKYGYDFWYQPRLNVMVSTEWGAPKSFSKGFNPAEVADHYGRTLYVWDWQQRTLKQKIDLGDKGLLPLEVRFLHEPTAPHAFVGAALSSNIIHISRKDGISLDAPWVANVAIEQPWVKVEGWVLPELPPCITDILISLDDRFLYVSNWLRGDIAQYDITDPANPKLAGRVWVGGLVRKGGLKILGGMPEDQPDAPSIPTVKGVELRGGPQMIQLSLDGKRLYVTNSLYSPWDKQFYPNLFEEGSHLIKVDVDTVNGGLTLDTDFIVDFGKEPDGPALAHEVRYPGGDCSSDIWI</sequence>
<dbReference type="Pfam" id="PF05694">
    <property type="entry name" value="SBP56"/>
    <property type="match status" value="1"/>
</dbReference>
<dbReference type="EC" id="1.8.3.4" evidence="3"/>
<dbReference type="AlphaFoldDB" id="A0A835YAC3"/>
<evidence type="ECO:0000256" key="5">
    <source>
        <dbReference type="ARBA" id="ARBA00023266"/>
    </source>
</evidence>
<dbReference type="PANTHER" id="PTHR23300:SF0">
    <property type="entry name" value="METHANETHIOL OXIDASE"/>
    <property type="match status" value="1"/>
</dbReference>
<evidence type="ECO:0000256" key="6">
    <source>
        <dbReference type="ARBA" id="ARBA00047539"/>
    </source>
</evidence>
<keyword evidence="8" id="KW-1185">Reference proteome</keyword>
<evidence type="ECO:0000256" key="2">
    <source>
        <dbReference type="ARBA" id="ARBA00005606"/>
    </source>
</evidence>
<dbReference type="Proteomes" id="UP000612055">
    <property type="component" value="Unassembled WGS sequence"/>
</dbReference>
<evidence type="ECO:0000256" key="4">
    <source>
        <dbReference type="ARBA" id="ARBA00015601"/>
    </source>
</evidence>
<reference evidence="7" key="1">
    <citation type="journal article" date="2020" name="bioRxiv">
        <title>Comparative genomics of Chlamydomonas.</title>
        <authorList>
            <person name="Craig R.J."/>
            <person name="Hasan A.R."/>
            <person name="Ness R.W."/>
            <person name="Keightley P.D."/>
        </authorList>
    </citation>
    <scope>NUCLEOTIDE SEQUENCE</scope>
    <source>
        <strain evidence="7">CCAP 11/70</strain>
    </source>
</reference>